<reference evidence="6" key="1">
    <citation type="submission" date="2018-10" db="EMBL/GenBank/DDBJ databases">
        <title>Population genomic analysis revealed the cold adaptation of white poplar.</title>
        <authorList>
            <person name="Liu Y.-J."/>
        </authorList>
    </citation>
    <scope>NUCLEOTIDE SEQUENCE [LARGE SCALE GENOMIC DNA]</scope>
    <source>
        <strain evidence="6">PAL-ZL1</strain>
    </source>
</reference>
<keyword evidence="2" id="KW-1015">Disulfide bond</keyword>
<dbReference type="SMART" id="SM00473">
    <property type="entry name" value="PAN_AP"/>
    <property type="match status" value="1"/>
</dbReference>
<dbReference type="GO" id="GO:0048544">
    <property type="term" value="P:recognition of pollen"/>
    <property type="evidence" value="ECO:0007669"/>
    <property type="project" value="InterPro"/>
</dbReference>
<feature type="transmembrane region" description="Helical" evidence="4">
    <location>
        <begin position="212"/>
        <end position="235"/>
    </location>
</feature>
<accession>A0A4U5QYS6</accession>
<sequence length="384" mass="42198">MRLNYIYNFSYVSNVNESYFTYSMYNSTVISRFVMDDGGQIQQLTWLESTKSWFLFWSQPKTQCEVYAYCGAFGSCNAKSQPYCHCPRGFKPKSTGDWYSEVFSGGCERATNLQCGNSSVVNGKSDRFFPSYNMKLPADAQVVAAGSAQECESTCLKNCSCTAYAFDGGQCSAWSGDLLNMQQQLADGTGGKSIYIRLAASEFSSSKNNKGAAIGGAAGSVVIVSLLALVLFIFLRRRKTVKMGKAVDGRRNSEESEDGKVKFFPSYAANQINQEDGDILSLLDHRLEGDADLEELTRVCKVACWCIQDEETQRPSMGHVVQILEGVVSVNPPPTPRCLQVFDSEENIIFFTESSSSQSSQAQSHTSTASTQTKNTTSNKSPKS</sequence>
<evidence type="ECO:0000256" key="4">
    <source>
        <dbReference type="SAM" id="Phobius"/>
    </source>
</evidence>
<dbReference type="CDD" id="cd01098">
    <property type="entry name" value="PAN_AP_plant"/>
    <property type="match status" value="1"/>
</dbReference>
<dbReference type="PROSITE" id="PS50948">
    <property type="entry name" value="PAN"/>
    <property type="match status" value="1"/>
</dbReference>
<gene>
    <name evidence="6" type="ORF">D5086_0000022990</name>
</gene>
<evidence type="ECO:0000256" key="3">
    <source>
        <dbReference type="SAM" id="MobiDB-lite"/>
    </source>
</evidence>
<evidence type="ECO:0000256" key="1">
    <source>
        <dbReference type="ARBA" id="ARBA00022729"/>
    </source>
</evidence>
<dbReference type="EMBL" id="RCHU01000060">
    <property type="protein sequence ID" value="TKS16472.1"/>
    <property type="molecule type" value="Genomic_DNA"/>
</dbReference>
<keyword evidence="4" id="KW-1133">Transmembrane helix</keyword>
<dbReference type="Gene3D" id="1.10.510.10">
    <property type="entry name" value="Transferase(Phosphotransferase) domain 1"/>
    <property type="match status" value="1"/>
</dbReference>
<dbReference type="PANTHER" id="PTHR32444:SF247">
    <property type="entry name" value="OS01G0958200 PROTEIN"/>
    <property type="match status" value="1"/>
</dbReference>
<keyword evidence="4" id="KW-0472">Membrane</keyword>
<comment type="caution">
    <text evidence="6">The sequence shown here is derived from an EMBL/GenBank/DDBJ whole genome shotgun (WGS) entry which is preliminary data.</text>
</comment>
<dbReference type="InterPro" id="IPR003609">
    <property type="entry name" value="Pan_app"/>
</dbReference>
<dbReference type="Pfam" id="PF00954">
    <property type="entry name" value="S_locus_glycop"/>
    <property type="match status" value="1"/>
</dbReference>
<keyword evidence="4" id="KW-0812">Transmembrane</keyword>
<proteinExistence type="predicted"/>
<evidence type="ECO:0000259" key="5">
    <source>
        <dbReference type="PROSITE" id="PS50948"/>
    </source>
</evidence>
<dbReference type="AlphaFoldDB" id="A0A4U5QYS6"/>
<feature type="compositionally biased region" description="Low complexity" evidence="3">
    <location>
        <begin position="354"/>
        <end position="384"/>
    </location>
</feature>
<evidence type="ECO:0000256" key="2">
    <source>
        <dbReference type="ARBA" id="ARBA00023157"/>
    </source>
</evidence>
<dbReference type="InterPro" id="IPR000858">
    <property type="entry name" value="S_locus_glycoprot_dom"/>
</dbReference>
<feature type="domain" description="Apple" evidence="5">
    <location>
        <begin position="115"/>
        <end position="199"/>
    </location>
</feature>
<protein>
    <recommendedName>
        <fullName evidence="5">Apple domain-containing protein</fullName>
    </recommendedName>
</protein>
<organism evidence="6">
    <name type="scientific">Populus alba</name>
    <name type="common">White poplar</name>
    <dbReference type="NCBI Taxonomy" id="43335"/>
    <lineage>
        <taxon>Eukaryota</taxon>
        <taxon>Viridiplantae</taxon>
        <taxon>Streptophyta</taxon>
        <taxon>Embryophyta</taxon>
        <taxon>Tracheophyta</taxon>
        <taxon>Spermatophyta</taxon>
        <taxon>Magnoliopsida</taxon>
        <taxon>eudicotyledons</taxon>
        <taxon>Gunneridae</taxon>
        <taxon>Pentapetalae</taxon>
        <taxon>rosids</taxon>
        <taxon>fabids</taxon>
        <taxon>Malpighiales</taxon>
        <taxon>Salicaceae</taxon>
        <taxon>Saliceae</taxon>
        <taxon>Populus</taxon>
    </lineage>
</organism>
<dbReference type="Pfam" id="PF08276">
    <property type="entry name" value="PAN_2"/>
    <property type="match status" value="1"/>
</dbReference>
<dbReference type="STRING" id="43335.A0A4U5QYS6"/>
<feature type="region of interest" description="Disordered" evidence="3">
    <location>
        <begin position="353"/>
        <end position="384"/>
    </location>
</feature>
<keyword evidence="1" id="KW-0732">Signal</keyword>
<dbReference type="PANTHER" id="PTHR32444">
    <property type="entry name" value="BULB-TYPE LECTIN DOMAIN-CONTAINING PROTEIN"/>
    <property type="match status" value="1"/>
</dbReference>
<name>A0A4U5QYS6_POPAL</name>
<evidence type="ECO:0000313" key="6">
    <source>
        <dbReference type="EMBL" id="TKS16472.1"/>
    </source>
</evidence>